<keyword evidence="1" id="KW-0812">Transmembrane</keyword>
<dbReference type="RefSeq" id="WP_183973878.1">
    <property type="nucleotide sequence ID" value="NZ_JACHEB010000002.1"/>
</dbReference>
<dbReference type="Proteomes" id="UP000535182">
    <property type="component" value="Unassembled WGS sequence"/>
</dbReference>
<feature type="transmembrane region" description="Helical" evidence="1">
    <location>
        <begin position="55"/>
        <end position="79"/>
    </location>
</feature>
<keyword evidence="4" id="KW-1185">Reference proteome</keyword>
<evidence type="ECO:0000313" key="3">
    <source>
        <dbReference type="EMBL" id="MBB5327291.1"/>
    </source>
</evidence>
<name>A0A9X0U2D8_9BACT</name>
<comment type="caution">
    <text evidence="3">The sequence shown here is derived from an EMBL/GenBank/DDBJ whole genome shotgun (WGS) entry which is preliminary data.</text>
</comment>
<proteinExistence type="predicted"/>
<accession>A0A9X0U2D8</accession>
<dbReference type="AlphaFoldDB" id="A0A9X0U2D8"/>
<reference evidence="3 4" key="1">
    <citation type="submission" date="2020-08" db="EMBL/GenBank/DDBJ databases">
        <title>Genomic Encyclopedia of Type Strains, Phase IV (KMG-V): Genome sequencing to study the core and pangenomes of soil and plant-associated prokaryotes.</title>
        <authorList>
            <person name="Whitman W."/>
        </authorList>
    </citation>
    <scope>NUCLEOTIDE SEQUENCE [LARGE SCALE GENOMIC DNA]</scope>
    <source>
        <strain evidence="3 4">X5P2</strain>
    </source>
</reference>
<evidence type="ECO:0000313" key="4">
    <source>
        <dbReference type="Proteomes" id="UP000535182"/>
    </source>
</evidence>
<evidence type="ECO:0000259" key="2">
    <source>
        <dbReference type="Pfam" id="PF13240"/>
    </source>
</evidence>
<keyword evidence="1" id="KW-0472">Membrane</keyword>
<keyword evidence="1" id="KW-1133">Transmembrane helix</keyword>
<dbReference type="InterPro" id="IPR026870">
    <property type="entry name" value="Zinc_ribbon_dom"/>
</dbReference>
<dbReference type="EMBL" id="JACHEB010000002">
    <property type="protein sequence ID" value="MBB5327291.1"/>
    <property type="molecule type" value="Genomic_DNA"/>
</dbReference>
<protein>
    <recommendedName>
        <fullName evidence="2">Zinc-ribbon domain-containing protein</fullName>
    </recommendedName>
</protein>
<feature type="transmembrane region" description="Helical" evidence="1">
    <location>
        <begin position="99"/>
        <end position="125"/>
    </location>
</feature>
<feature type="transmembrane region" description="Helical" evidence="1">
    <location>
        <begin position="137"/>
        <end position="161"/>
    </location>
</feature>
<organism evidence="3 4">
    <name type="scientific">Tunturiibacter gelidiferens</name>
    <dbReference type="NCBI Taxonomy" id="3069689"/>
    <lineage>
        <taxon>Bacteria</taxon>
        <taxon>Pseudomonadati</taxon>
        <taxon>Acidobacteriota</taxon>
        <taxon>Terriglobia</taxon>
        <taxon>Terriglobales</taxon>
        <taxon>Acidobacteriaceae</taxon>
        <taxon>Tunturiibacter</taxon>
    </lineage>
</organism>
<feature type="domain" description="Zinc-ribbon" evidence="2">
    <location>
        <begin position="3"/>
        <end position="23"/>
    </location>
</feature>
<evidence type="ECO:0000256" key="1">
    <source>
        <dbReference type="SAM" id="Phobius"/>
    </source>
</evidence>
<gene>
    <name evidence="3" type="ORF">HDF14_000896</name>
</gene>
<sequence length="179" mass="19297">MVCQACGASVVDGVYFCSKCGAQVVAAQPTYAAYPQPPAPVLVPRVRRHLQTLGVLWCAFGAYRFISGLMGMFFLHAFAGRGFGGYDWPFNHSHGVFGQPWMASLLPVIAVYTVVMAGLALFVGYSLLTRRPWGRTLAIVVGILSLLKPFFGTALGIYTLWVLAPGASGLEYDAIADRT</sequence>
<dbReference type="Pfam" id="PF13240">
    <property type="entry name" value="Zn_Ribbon_1"/>
    <property type="match status" value="1"/>
</dbReference>